<proteinExistence type="predicted"/>
<dbReference type="AlphaFoldDB" id="A0A346AD31"/>
<reference evidence="2" key="1">
    <citation type="submission" date="2018-06" db="EMBL/GenBank/DDBJ databases">
        <title>Genetic diversity of the Aeromonas Hydrophila O antigens and development of a suspension array for serotype detection.</title>
        <authorList>
            <person name="Cao H."/>
            <person name="Liu B."/>
        </authorList>
    </citation>
    <scope>NUCLEOTIDE SEQUENCE</scope>
    <source>
        <strain evidence="2">G5400</strain>
    </source>
</reference>
<evidence type="ECO:0000259" key="1">
    <source>
        <dbReference type="Pfam" id="PF00534"/>
    </source>
</evidence>
<dbReference type="Pfam" id="PF00534">
    <property type="entry name" value="Glycos_transf_1"/>
    <property type="match status" value="1"/>
</dbReference>
<dbReference type="Gene3D" id="3.40.50.2000">
    <property type="entry name" value="Glycogen Phosphorylase B"/>
    <property type="match status" value="1"/>
</dbReference>
<name>A0A346AD31_AERHY</name>
<dbReference type="EMBL" id="MH449685">
    <property type="protein sequence ID" value="AXL05143.1"/>
    <property type="molecule type" value="Genomic_DNA"/>
</dbReference>
<dbReference type="InterPro" id="IPR001296">
    <property type="entry name" value="Glyco_trans_1"/>
</dbReference>
<evidence type="ECO:0000313" key="2">
    <source>
        <dbReference type="EMBL" id="AXL05143.1"/>
    </source>
</evidence>
<dbReference type="PANTHER" id="PTHR46401:SF8">
    <property type="entry name" value="BLL6006 PROTEIN"/>
    <property type="match status" value="1"/>
</dbReference>
<accession>A0A346AD31</accession>
<sequence length="761" mass="87649">MKNRVLWLLNHSTLRNFEIPQLIEFGIEEIYLPKKFPYDEGNLSASITFDFDDKLTIPRHELDILNEQNWYESPSKNAWDIVNKYFDYAIIGFFPKQIKSTIKSFNGTVILRVFGLSKGYNYSSLLRSECGDNVVSTIKSMGKRFWFGCGYEHISDVEMPYLAKRSCYLPVGLKGKYQPDNWTGKRKTILFVCPRIGTSPYFKSIYESFVRDFKDFDYIIGGAQPIAVNDKKVLGFVSKEEHSDNMQQCSVMFYHSTEPNHIHYHPFEAIQAGMPLIYMAGGMLDLMGGGDLPGRCETIAEAKAKIRKILNDDEQLIKDIRKTQHVLLEKMMPEYCASIWKRNFSLVVDGLKEHRLQQKARPTYTTRKKRIAIIVPIEYRGGSLRGAKLLADAILLGSQQANEECDIVFAHPTIDELEHANELKDLNPKIQRRSFYWQHLSKDDATRAMQYAGHDGWCAVDESYMVPNDSISNFYDCDIWVFVSDRLDKTLLPVRPIVLMVYDYLQRYVSILQGSADHPYLKAATQAERVLVTTEFTCRDAQQYAGIESDRIARLPMLAPDFSFSDEQQKDIGDYFIWTTNLSPHKNHLNAVKALDIYYNQLAGSLTCFITGVNTQSITESKLSYLSEFVRTVDNNEPLKRKIKLCGELSDLEYKKALKKAAFIWHPARIDNGTFSVIEAAYLNIPALSSDYPAMREIDRQFSLNLTWSDANSPEQMACQLKYIEEQAFHLRKNLPSKEILKEQRVENLAKHYWGVIRECL</sequence>
<dbReference type="GO" id="GO:0016757">
    <property type="term" value="F:glycosyltransferase activity"/>
    <property type="evidence" value="ECO:0007669"/>
    <property type="project" value="InterPro"/>
</dbReference>
<gene>
    <name evidence="2" type="primary">gt9</name>
</gene>
<keyword evidence="2" id="KW-0808">Transferase</keyword>
<dbReference type="SUPFAM" id="SSF53756">
    <property type="entry name" value="UDP-Glycosyltransferase/glycogen phosphorylase"/>
    <property type="match status" value="1"/>
</dbReference>
<dbReference type="PANTHER" id="PTHR46401">
    <property type="entry name" value="GLYCOSYLTRANSFERASE WBBK-RELATED"/>
    <property type="match status" value="1"/>
</dbReference>
<protein>
    <submittedName>
        <fullName evidence="2">Putative glycosyltransferase</fullName>
    </submittedName>
</protein>
<organism evidence="2">
    <name type="scientific">Aeromonas hydrophila</name>
    <dbReference type="NCBI Taxonomy" id="644"/>
    <lineage>
        <taxon>Bacteria</taxon>
        <taxon>Pseudomonadati</taxon>
        <taxon>Pseudomonadota</taxon>
        <taxon>Gammaproteobacteria</taxon>
        <taxon>Aeromonadales</taxon>
        <taxon>Aeromonadaceae</taxon>
        <taxon>Aeromonas</taxon>
    </lineage>
</organism>
<feature type="domain" description="Glycosyl transferase family 1" evidence="1">
    <location>
        <begin position="575"/>
        <end position="734"/>
    </location>
</feature>